<keyword evidence="1" id="KW-0812">Transmembrane</keyword>
<reference evidence="2 3" key="1">
    <citation type="submission" date="2019-09" db="EMBL/GenBank/DDBJ databases">
        <title>Draft genome of the ectomycorrhizal ascomycete Sphaerosporella brunnea.</title>
        <authorList>
            <consortium name="DOE Joint Genome Institute"/>
            <person name="Benucci G.M."/>
            <person name="Marozzi G."/>
            <person name="Antonielli L."/>
            <person name="Sanchez S."/>
            <person name="Marco P."/>
            <person name="Wang X."/>
            <person name="Falini L.B."/>
            <person name="Barry K."/>
            <person name="Haridas S."/>
            <person name="Lipzen A."/>
            <person name="Labutti K."/>
            <person name="Grigoriev I.V."/>
            <person name="Murat C."/>
            <person name="Martin F."/>
            <person name="Albertini E."/>
            <person name="Donnini D."/>
            <person name="Bonito G."/>
        </authorList>
    </citation>
    <scope>NUCLEOTIDE SEQUENCE [LARGE SCALE GENOMIC DNA]</scope>
    <source>
        <strain evidence="2 3">Sb_GMNB300</strain>
    </source>
</reference>
<feature type="transmembrane region" description="Helical" evidence="1">
    <location>
        <begin position="155"/>
        <end position="175"/>
    </location>
</feature>
<evidence type="ECO:0000256" key="1">
    <source>
        <dbReference type="SAM" id="Phobius"/>
    </source>
</evidence>
<sequence length="176" mass="19552">MASNKTTAAIGEVVEMALYAEEKKQDDMAPNAIEKTSSSATETATAIVTVPPRCSLCSDRANLMLVLERLYTAETEAYDKAQSELAALRAESLQNKAWVLESFKELRALVEELGPLRRTWITILLTRVLVRCGYFVMAYAFFSLSLHGSMSLRDLLVFCVPIAVLIWVCVCMLMGM</sequence>
<accession>A0A5J5FA78</accession>
<dbReference type="EMBL" id="VXIS01000011">
    <property type="protein sequence ID" value="KAA8913938.1"/>
    <property type="molecule type" value="Genomic_DNA"/>
</dbReference>
<protein>
    <submittedName>
        <fullName evidence="2">Uncharacterized protein</fullName>
    </submittedName>
</protein>
<evidence type="ECO:0000313" key="2">
    <source>
        <dbReference type="EMBL" id="KAA8913938.1"/>
    </source>
</evidence>
<dbReference type="AlphaFoldDB" id="A0A5J5FA78"/>
<gene>
    <name evidence="2" type="ORF">FN846DRAFT_928230</name>
</gene>
<name>A0A5J5FA78_9PEZI</name>
<proteinExistence type="predicted"/>
<organism evidence="2 3">
    <name type="scientific">Sphaerosporella brunnea</name>
    <dbReference type="NCBI Taxonomy" id="1250544"/>
    <lineage>
        <taxon>Eukaryota</taxon>
        <taxon>Fungi</taxon>
        <taxon>Dikarya</taxon>
        <taxon>Ascomycota</taxon>
        <taxon>Pezizomycotina</taxon>
        <taxon>Pezizomycetes</taxon>
        <taxon>Pezizales</taxon>
        <taxon>Pyronemataceae</taxon>
        <taxon>Sphaerosporella</taxon>
    </lineage>
</organism>
<evidence type="ECO:0000313" key="3">
    <source>
        <dbReference type="Proteomes" id="UP000326924"/>
    </source>
</evidence>
<keyword evidence="3" id="KW-1185">Reference proteome</keyword>
<dbReference type="Proteomes" id="UP000326924">
    <property type="component" value="Unassembled WGS sequence"/>
</dbReference>
<keyword evidence="1" id="KW-0472">Membrane</keyword>
<keyword evidence="1" id="KW-1133">Transmembrane helix</keyword>
<dbReference type="InParanoid" id="A0A5J5FA78"/>
<comment type="caution">
    <text evidence="2">The sequence shown here is derived from an EMBL/GenBank/DDBJ whole genome shotgun (WGS) entry which is preliminary data.</text>
</comment>
<feature type="transmembrane region" description="Helical" evidence="1">
    <location>
        <begin position="128"/>
        <end position="149"/>
    </location>
</feature>